<proteinExistence type="predicted"/>
<evidence type="ECO:0000313" key="2">
    <source>
        <dbReference type="EMBL" id="WBO61762.1"/>
    </source>
</evidence>
<dbReference type="InterPro" id="IPR027417">
    <property type="entry name" value="P-loop_NTPase"/>
</dbReference>
<evidence type="ECO:0000313" key="3">
    <source>
        <dbReference type="Proteomes" id="UP001212326"/>
    </source>
</evidence>
<sequence length="237" mass="26236">MEAHVWADAIRLNLRMEDAKACILVLAGVRVDRFNETRECRVSRRTPTEAPWMVLIGPAGTGKTTLGREIAARTQRPFIDLDALADEYYAQVGWSIARLRERIAAVGRLAAEAEWEPARAHAVACAVADHREAIIALGAGHTSYTGHQQLATVRTALSCCPDVIRLLPSPDRGTSLSVLRRRCMASKGRSWIIDGHDFLAHWLDDNGTRLVATRTVYTLDETPAQTAARLLRGYGRR</sequence>
<dbReference type="InterPro" id="IPR003959">
    <property type="entry name" value="ATPase_AAA_core"/>
</dbReference>
<reference evidence="2 3" key="1">
    <citation type="submission" date="2022-12" db="EMBL/GenBank/DDBJ databases">
        <authorList>
            <person name="Mo P."/>
        </authorList>
    </citation>
    <scope>NUCLEOTIDE SEQUENCE [LARGE SCALE GENOMIC DNA]</scope>
    <source>
        <strain evidence="2 3">HUAS 2-6</strain>
    </source>
</reference>
<accession>A0ABY7NUB0</accession>
<dbReference type="SUPFAM" id="SSF52540">
    <property type="entry name" value="P-loop containing nucleoside triphosphate hydrolases"/>
    <property type="match status" value="1"/>
</dbReference>
<dbReference type="PRINTS" id="PR01100">
    <property type="entry name" value="SHIKIMTKNASE"/>
</dbReference>
<dbReference type="Pfam" id="PF00004">
    <property type="entry name" value="AAA"/>
    <property type="match status" value="1"/>
</dbReference>
<name>A0ABY7NUB0_9ACTN</name>
<dbReference type="Proteomes" id="UP001212326">
    <property type="component" value="Chromosome"/>
</dbReference>
<dbReference type="RefSeq" id="WP_270079717.1">
    <property type="nucleotide sequence ID" value="NZ_CP115300.1"/>
</dbReference>
<keyword evidence="3" id="KW-1185">Reference proteome</keyword>
<dbReference type="Gene3D" id="3.40.50.300">
    <property type="entry name" value="P-loop containing nucleotide triphosphate hydrolases"/>
    <property type="match status" value="1"/>
</dbReference>
<feature type="domain" description="ATPase AAA-type core" evidence="1">
    <location>
        <begin position="53"/>
        <end position="104"/>
    </location>
</feature>
<gene>
    <name evidence="2" type="ORF">O1G22_02305</name>
</gene>
<organism evidence="2 3">
    <name type="scientific">Streptomyces camelliae</name>
    <dbReference type="NCBI Taxonomy" id="3004093"/>
    <lineage>
        <taxon>Bacteria</taxon>
        <taxon>Bacillati</taxon>
        <taxon>Actinomycetota</taxon>
        <taxon>Actinomycetes</taxon>
        <taxon>Kitasatosporales</taxon>
        <taxon>Streptomycetaceae</taxon>
        <taxon>Streptomyces</taxon>
    </lineage>
</organism>
<protein>
    <submittedName>
        <fullName evidence="2">AAA family ATPase</fullName>
    </submittedName>
</protein>
<evidence type="ECO:0000259" key="1">
    <source>
        <dbReference type="Pfam" id="PF00004"/>
    </source>
</evidence>
<dbReference type="EMBL" id="CP115300">
    <property type="protein sequence ID" value="WBO61762.1"/>
    <property type="molecule type" value="Genomic_DNA"/>
</dbReference>